<evidence type="ECO:0000313" key="1">
    <source>
        <dbReference type="EMBL" id="KAK7030368.1"/>
    </source>
</evidence>
<dbReference type="AlphaFoldDB" id="A0AAW0BUL1"/>
<evidence type="ECO:0000313" key="2">
    <source>
        <dbReference type="Proteomes" id="UP001383192"/>
    </source>
</evidence>
<comment type="caution">
    <text evidence="1">The sequence shown here is derived from an EMBL/GenBank/DDBJ whole genome shotgun (WGS) entry which is preliminary data.</text>
</comment>
<protein>
    <submittedName>
        <fullName evidence="1">Uncharacterized protein</fullName>
    </submittedName>
</protein>
<reference evidence="1 2" key="1">
    <citation type="submission" date="2024-01" db="EMBL/GenBank/DDBJ databases">
        <title>A draft genome for a cacao thread blight-causing isolate of Paramarasmius palmivorus.</title>
        <authorList>
            <person name="Baruah I.K."/>
            <person name="Bukari Y."/>
            <person name="Amoako-Attah I."/>
            <person name="Meinhardt L.W."/>
            <person name="Bailey B.A."/>
            <person name="Cohen S.P."/>
        </authorList>
    </citation>
    <scope>NUCLEOTIDE SEQUENCE [LARGE SCALE GENOMIC DNA]</scope>
    <source>
        <strain evidence="1 2">GH-12</strain>
    </source>
</reference>
<gene>
    <name evidence="1" type="ORF">VNI00_014112</name>
</gene>
<dbReference type="PANTHER" id="PTHR10039">
    <property type="entry name" value="AMELOGENIN"/>
    <property type="match status" value="1"/>
</dbReference>
<dbReference type="Proteomes" id="UP001383192">
    <property type="component" value="Unassembled WGS sequence"/>
</dbReference>
<organism evidence="1 2">
    <name type="scientific">Paramarasmius palmivorus</name>
    <dbReference type="NCBI Taxonomy" id="297713"/>
    <lineage>
        <taxon>Eukaryota</taxon>
        <taxon>Fungi</taxon>
        <taxon>Dikarya</taxon>
        <taxon>Basidiomycota</taxon>
        <taxon>Agaricomycotina</taxon>
        <taxon>Agaricomycetes</taxon>
        <taxon>Agaricomycetidae</taxon>
        <taxon>Agaricales</taxon>
        <taxon>Marasmiineae</taxon>
        <taxon>Marasmiaceae</taxon>
        <taxon>Paramarasmius</taxon>
    </lineage>
</organism>
<dbReference type="PANTHER" id="PTHR10039:SF14">
    <property type="entry name" value="NACHT DOMAIN-CONTAINING PROTEIN"/>
    <property type="match status" value="1"/>
</dbReference>
<dbReference type="EMBL" id="JAYKXP010000076">
    <property type="protein sequence ID" value="KAK7030368.1"/>
    <property type="molecule type" value="Genomic_DNA"/>
</dbReference>
<proteinExistence type="predicted"/>
<accession>A0AAW0BUL1</accession>
<sequence>MPERSVPTPGPPTTASTDSVDWVDQAVPQSVIIIEALDESDDFASLIEPLVLMSMYITPHLFKVIITSRPGSKIQECFYKSIASGLTRPVVLGDFDAREDIRSYLVASFNNIRSRNWRRMTTIPESSQWPSDEVVDRLMDDSAGLFIYASSIVHFVDHWFESPVRRLSTLLESQASISSPHKDHPYAPLDHLYLHILSIVQDYIPVLHAVIGSVMSLFVPLSIRDLSHLLAPRVDADQVITILERLSSILRLPSSMHVDSSEPTRIYHQSFRDFMFDERRSGIYHLNYSLQHAAITHCCFQLMSGMLQRNICQLPSGPIHVSMVPGAYREQRIPGSLRYACRFWAHHMLMCPVYPDEMVRETDVFVQKHLLHWIECMICIGDLAKALQTLRRIIDHEAFQDHKDILRDCVTFLLTFYHSIATVPLAMYLVALPACPLEALIRQRFAHELPPHNASDIPRTWDELLTRTIETRKRARLSRLVMPQQGHDINSLAVESLQSAVKSSTEPPVPNGRFPASIPAEMRSFQVDNPRGNWSLPPAM</sequence>
<name>A0AAW0BUL1_9AGAR</name>
<keyword evidence="2" id="KW-1185">Reference proteome</keyword>